<accession>A0A1D8GEL3</accession>
<dbReference type="Pfam" id="PF04657">
    <property type="entry name" value="DMT_YdcZ"/>
    <property type="match status" value="1"/>
</dbReference>
<keyword evidence="1" id="KW-0472">Membrane</keyword>
<feature type="transmembrane region" description="Helical" evidence="1">
    <location>
        <begin position="94"/>
        <end position="114"/>
    </location>
</feature>
<dbReference type="RefSeq" id="WP_069974921.1">
    <property type="nucleotide sequence ID" value="NZ_CP017269.1"/>
</dbReference>
<dbReference type="STRING" id="1424294.Gferi_07040"/>
<evidence type="ECO:0000256" key="1">
    <source>
        <dbReference type="SAM" id="Phobius"/>
    </source>
</evidence>
<protein>
    <recommendedName>
        <fullName evidence="4">EamA-like transporter family protein</fullName>
    </recommendedName>
</protein>
<dbReference type="EMBL" id="CP017269">
    <property type="protein sequence ID" value="AOT69349.1"/>
    <property type="molecule type" value="Genomic_DNA"/>
</dbReference>
<dbReference type="Proteomes" id="UP000095743">
    <property type="component" value="Chromosome"/>
</dbReference>
<proteinExistence type="predicted"/>
<gene>
    <name evidence="2" type="ORF">Gferi_07040</name>
</gene>
<feature type="transmembrane region" description="Helical" evidence="1">
    <location>
        <begin position="64"/>
        <end position="82"/>
    </location>
</feature>
<keyword evidence="1" id="KW-0812">Transmembrane</keyword>
<dbReference type="GO" id="GO:0005886">
    <property type="term" value="C:plasma membrane"/>
    <property type="evidence" value="ECO:0007669"/>
    <property type="project" value="TreeGrafter"/>
</dbReference>
<evidence type="ECO:0008006" key="4">
    <source>
        <dbReference type="Google" id="ProtNLM"/>
    </source>
</evidence>
<keyword evidence="3" id="KW-1185">Reference proteome</keyword>
<dbReference type="PANTHER" id="PTHR34821">
    <property type="entry name" value="INNER MEMBRANE PROTEIN YDCZ"/>
    <property type="match status" value="1"/>
</dbReference>
<dbReference type="OrthoDB" id="9789346at2"/>
<sequence length="142" mass="15320">MSGMIYSALAGILIGLQSIFNARVGEKVGLWGANVLIHGVGFLLALIIFFSLRQGDFSRINEINRLYLLGSTFGVMIVFSAMKGLLLLGPVTSISIVMVAQLMVAVIAEGFGLFETAKMSLNPMKIVGISMMLLGIFLFRSK</sequence>
<dbReference type="KEGG" id="gfe:Gferi_07040"/>
<organism evidence="2 3">
    <name type="scientific">Geosporobacter ferrireducens</name>
    <dbReference type="NCBI Taxonomy" id="1424294"/>
    <lineage>
        <taxon>Bacteria</taxon>
        <taxon>Bacillati</taxon>
        <taxon>Bacillota</taxon>
        <taxon>Clostridia</taxon>
        <taxon>Peptostreptococcales</taxon>
        <taxon>Thermotaleaceae</taxon>
        <taxon>Geosporobacter</taxon>
    </lineage>
</organism>
<name>A0A1D8GEL3_9FIRM</name>
<dbReference type="AlphaFoldDB" id="A0A1D8GEL3"/>
<feature type="transmembrane region" description="Helical" evidence="1">
    <location>
        <begin position="121"/>
        <end position="139"/>
    </location>
</feature>
<evidence type="ECO:0000313" key="2">
    <source>
        <dbReference type="EMBL" id="AOT69349.1"/>
    </source>
</evidence>
<reference evidence="2 3" key="1">
    <citation type="submission" date="2016-09" db="EMBL/GenBank/DDBJ databases">
        <title>Genomic analysis reveals versatility of anaerobic energy metabolism of Geosporobacter ferrireducens IRF9 of phylum Firmicutes.</title>
        <authorList>
            <person name="Kim S.-J."/>
        </authorList>
    </citation>
    <scope>NUCLEOTIDE SEQUENCE [LARGE SCALE GENOMIC DNA]</scope>
    <source>
        <strain evidence="2 3">IRF9</strain>
    </source>
</reference>
<dbReference type="PANTHER" id="PTHR34821:SF3">
    <property type="entry name" value="MEMBRANE PROTEIN"/>
    <property type="match status" value="1"/>
</dbReference>
<evidence type="ECO:0000313" key="3">
    <source>
        <dbReference type="Proteomes" id="UP000095743"/>
    </source>
</evidence>
<dbReference type="InterPro" id="IPR006750">
    <property type="entry name" value="YdcZ"/>
</dbReference>
<keyword evidence="1" id="KW-1133">Transmembrane helix</keyword>
<feature type="transmembrane region" description="Helical" evidence="1">
    <location>
        <begin position="31"/>
        <end position="52"/>
    </location>
</feature>